<feature type="domain" description="MAM" evidence="6">
    <location>
        <begin position="636"/>
        <end position="774"/>
    </location>
</feature>
<keyword evidence="1 2" id="KW-1015">Disulfide bond</keyword>
<keyword evidence="4" id="KW-0812">Transmembrane</keyword>
<dbReference type="GO" id="GO:0016020">
    <property type="term" value="C:membrane"/>
    <property type="evidence" value="ECO:0007669"/>
    <property type="project" value="InterPro"/>
</dbReference>
<dbReference type="PROSITE" id="PS50060">
    <property type="entry name" value="MAM_2"/>
    <property type="match status" value="14"/>
</dbReference>
<feature type="domain" description="MAM" evidence="6">
    <location>
        <begin position="2628"/>
        <end position="2849"/>
    </location>
</feature>
<sequence>MDSFFKMKSILIFFSIILIGLFPSSSSSSSNRRESKARKTDNPFESICENFEKGNKGNWTSSSFQVADSGAVDYVPFIDHTRYDGEGHFAYIRSKNRSPVSGSMKAENPHMVDESTKVCFRFAYFLYGEDHSMVNLKVLSSSSESSDQKSKILFRSYDEITIKWHEAYIDLTIDENSDHFEINGLIHQGILAIDDIKVTIGECVTQELECDFESDISSMFKPSSSWRIWKGADIGINDHTTDTKDGHFYGIFKEAKSKEIGTFSTVTTKKAFDDYSCLRFSYYLMGNRNVSLSYLAIDVDNELIFGDSWEIIGANNLNGQVGWMTHQATISNPGDAMGFRLQMKIEILAVSDNEELGVFIDDISIYPGECTSTGGDCDFEDDDACSLEILRSKPNDEFTDDWKIQLANRENLTELAFYFMTNYIDSEWHVYCPRLHGPYIDHDFTYDSIYGNYLLFVSHHNVERGIILTERYDTGGSENINFCLSMAIVKPCSDSYLEIYQAESFSSSAKKLFGTNFSTKEWRKIEIQTRRLNAASKDIYFFIIATVTNNDYGRQDSYVAIDNFSFKKSSCNNPDNPLPYSTTTTTTTTLSSISTTPIHGFHDHKFYCDPSQVISVEKVCNYHKDCPDGLDELECGSCDIRPGYICGYENEATVHSFRWRLTKESECGPHDQLENSLTAYGSITTPYQDNARLISPIIHQSYGGCRYSFFYLFHSKWKDSNDRFALKLKIQDGNELLLWDSGMQLSTAFEMNEWHRIDYWLGRIPHSFQLILRASPLGPYVATSTYSESYHSVLSFKMEYCDPPKPMKEDETCNKFLCANNVCIDEANVCDFEDDCGDGSDENGRQCDFTNRMTDFQDDNDFGRWGDYYRINWRIEDVNSFNSFRQGPGYDHTLRYASGGRVLFTDTDKENNEAKMSIIDGPPMLIPATASCIVRMFVLKNSKNSTLFLKLWDLETGQTHLLATLREDRHYFDRFYYVFGNQDNRWNGTYKILIEAELRRYKGEYLKPYIAIDDISFSNDCHILTEEPVNLTTIAPDHFCDGIWCENEKQKLICVPASEICDFIPQCRDGLDELQCGDCTFNLQSSCRWESQVETNGHVSHWDVYDPASNAPDPLPTRDGQQNPMGGYYGFIFDSNKQETTLKSPTINGRTDGNCKFSFRLMTSLETTISLYVNDHFLCSFLITERNEWNYYTTDFGERFPSFNLFFAISSFRMPGDKRNHKEFIAVDDIRFLNCTKSNHDDKPESIKKLNCDFETDFCGWKIINDYHQQQQLNWFRTNRPDIEPGEDHTSHLRPLPRKHGTWLSDSIKIMMDNGDGNRPRQSILKTASPINGKKNDYYCFTFWYYFFGISSATLNVKMMQFDNHNNVTQTQTLWRRTRPQTRNWQPAWIELQTPSDKDFDLIIESLNNGNSIAGIDDIGIMQGKCSLPSKEFCDFEINECAWKPLAGHLKRCHNCQTRDHTTGSTAGHYLALPLSGDSDTMISSLIQSIESLSFFPEDDTAVMNPLRRYDLCINLYYYFQTLSELNLFNIQQQTTARNVQLSLQIQENNYRSTLKNVSLDEIISINQQNKWTSMSVSFTATKKASIIMQITQSSNQDTMILIDDVRFVPHFCDSLHGNCNFETDMCGWYNGIDQNQDATDNRLIYWIRVQPRNEIVRHSGCWVDHTLGRPDGNYLALPLDMYRQSSSAHAESVLRGPIMNRPKNEPIVCFRMYYFANSVDQNITTAMTLRVLDLHKNGAIAQEFNIYTQTHDPIVWMPFTREIRKLPMVYSFEIVAKYNDKIASDLGIDDITITQGHCWNNSDSSPAPSPTTEMPQSERIADCNFEHECHWTFYPKIWTITSYLQRHDQYAPPLDHTLKHEAGHYILFINDTNQLNETTQYLVAPPMIYDKERCLTFWYYADGSSVYDVGRLDFAYSHGNVNILGKKWIQPFARLRFLRTQSWRLHRITIPFVQASANDEKILIRMNFSLSEDIPSSSKGVFNSFAIDDIQIRPGRCKHLNDYTYTFTNGLDGLQLEQIQPLDEMDAYLFNFPTFDANHQTGLFPLTIPHNDHTTFSTTDGYYLGFMNKKTKKLQIDYIDRLSIENVPADVSQRSCVRFAYKLVGNVSLSVYWSAGEYFDDYHDRHNDHLLWATNSEKPWWTVVEFDKQLDFEHRIVFEIIKPTSNKSYLVLDDLIVMNSQCERPIDCDFNHDDYCSYSDYYTKSGQAFRLYATWTSNFHPDFPGPRLDHSQIEGNGFLMLSAWRWSPDSIYTGKKYAEIISGAQRIERGRIYCLEIWAWINDAKASVEILLLRFQRGHSSGSRILGRILEVQHDRWTPYYFTIGHDMLETDIDEIQILIEGVVIKDPKTMIALDDISFHQGRCQNESIKCLNGKIIKPEQQCDFRKDCPSGWDEIGCGDECNFEKDDCGWKDTGSIDRDYWFHTSVQEMQSWSPSYAPKFDANANKKGHFMMMRRWIGGRNSQSGHAEMALNARKMSLYFKHSSADCLIEFDYYAQASKAFFLKVRFGDEINNMNTFYMIANTIGTTHGSWTRQYGHIGLHWTPFIVEFDVFDQSTQSAIAVDNIKFIECAMDKPLSHGQNCSLRLIMCNQTRICIRPDSLCDGINDCGEDGEDESIERCGSQLWRRCSFESWSQCQLDIDHVSEVHAHWRIVTGHEFEDNQLNPGYEPLIDNTRRSRLSPYALLVPGRTDDQNTHHRFRYASIYTPFLSSKVLNMTNPCRLGFYYYWHTDIGRVIDPRDLSLEVFVRYQDDDDDCNNENEIESTSHQPKILWSITASDVLDQQRWYKSVVAYPDPNDNDWIDHWNNNHEHNLTMKPFQFVLRGWIHEDEHSRLAIDDLSYGFNCIAEETHETTTSPTNQPITGSTDQPVIHNHKGSKVGTGIFFVTIFIAMMIIVIVVVARRQYYRHYHNRNDLDNLVVSLKHLDEQKSNNQIEIADEAIEQQPGPSASAPVDDNNLVNDDQQTLDNKILSEIILPPSYHK</sequence>
<dbReference type="PANTHER" id="PTHR23282:SF101">
    <property type="entry name" value="MAM DOMAIN-CONTAINING PROTEIN"/>
    <property type="match status" value="1"/>
</dbReference>
<dbReference type="InterPro" id="IPR013320">
    <property type="entry name" value="ConA-like_dom_sf"/>
</dbReference>
<feature type="domain" description="MAM" evidence="6">
    <location>
        <begin position="1077"/>
        <end position="1237"/>
    </location>
</feature>
<feature type="domain" description="MAM" evidence="6">
    <location>
        <begin position="1618"/>
        <end position="1801"/>
    </location>
</feature>
<name>A0A9D4SKE1_DERFA</name>
<dbReference type="InterPro" id="IPR036055">
    <property type="entry name" value="LDL_receptor-like_sf"/>
</dbReference>
<feature type="chain" id="PRO_5039528465" description="MAM domain-containing protein" evidence="5">
    <location>
        <begin position="28"/>
        <end position="2984"/>
    </location>
</feature>
<feature type="domain" description="MAM" evidence="6">
    <location>
        <begin position="2050"/>
        <end position="2185"/>
    </location>
</feature>
<feature type="disulfide bond" evidence="2">
    <location>
        <begin position="818"/>
        <end position="836"/>
    </location>
</feature>
<feature type="domain" description="MAM" evidence="6">
    <location>
        <begin position="1822"/>
        <end position="2000"/>
    </location>
</feature>
<dbReference type="PROSITE" id="PS50068">
    <property type="entry name" value="LDLRA_2"/>
    <property type="match status" value="4"/>
</dbReference>
<dbReference type="Proteomes" id="UP000828236">
    <property type="component" value="Unassembled WGS sequence"/>
</dbReference>
<dbReference type="InterPro" id="IPR000998">
    <property type="entry name" value="MAM_dom"/>
</dbReference>
<dbReference type="Gene3D" id="2.60.120.200">
    <property type="match status" value="14"/>
</dbReference>
<dbReference type="PANTHER" id="PTHR23282">
    <property type="entry name" value="APICAL ENDOSOMAL GLYCOPROTEIN PRECURSOR"/>
    <property type="match status" value="1"/>
</dbReference>
<feature type="domain" description="MAM" evidence="6">
    <location>
        <begin position="828"/>
        <end position="1023"/>
    </location>
</feature>
<keyword evidence="4" id="KW-0472">Membrane</keyword>
<dbReference type="Pfam" id="PF00057">
    <property type="entry name" value="Ldl_recept_a"/>
    <property type="match status" value="1"/>
</dbReference>
<feature type="domain" description="MAM" evidence="6">
    <location>
        <begin position="375"/>
        <end position="573"/>
    </location>
</feature>
<dbReference type="CDD" id="cd00112">
    <property type="entry name" value="LDLa"/>
    <property type="match status" value="5"/>
</dbReference>
<evidence type="ECO:0000256" key="4">
    <source>
        <dbReference type="SAM" id="Phobius"/>
    </source>
</evidence>
<feature type="domain" description="MAM" evidence="6">
    <location>
        <begin position="1424"/>
        <end position="1615"/>
    </location>
</feature>
<dbReference type="SUPFAM" id="SSF57424">
    <property type="entry name" value="LDL receptor-like module"/>
    <property type="match status" value="3"/>
</dbReference>
<evidence type="ECO:0000256" key="2">
    <source>
        <dbReference type="PROSITE-ProRule" id="PRU00124"/>
    </source>
</evidence>
<evidence type="ECO:0000256" key="3">
    <source>
        <dbReference type="SAM" id="MobiDB-lite"/>
    </source>
</evidence>
<dbReference type="SUPFAM" id="SSF49899">
    <property type="entry name" value="Concanavalin A-like lectins/glucanases"/>
    <property type="match status" value="12"/>
</dbReference>
<feature type="signal peptide" evidence="5">
    <location>
        <begin position="1"/>
        <end position="27"/>
    </location>
</feature>
<reference evidence="7" key="1">
    <citation type="submission" date="2020-06" db="EMBL/GenBank/DDBJ databases">
        <authorList>
            <person name="Ji K."/>
            <person name="Li J."/>
        </authorList>
    </citation>
    <scope>NUCLEOTIDE SEQUENCE</scope>
    <source>
        <strain evidence="7">JKM2019</strain>
        <tissue evidence="7">Whole body</tissue>
    </source>
</reference>
<feature type="disulfide bond" evidence="2">
    <location>
        <begin position="2372"/>
        <end position="2390"/>
    </location>
</feature>
<evidence type="ECO:0000259" key="6">
    <source>
        <dbReference type="PROSITE" id="PS50060"/>
    </source>
</evidence>
<dbReference type="InterPro" id="IPR051560">
    <property type="entry name" value="MAM_domain-containing"/>
</dbReference>
<dbReference type="EMBL" id="SDOV01000001">
    <property type="protein sequence ID" value="KAH7645142.1"/>
    <property type="molecule type" value="Genomic_DNA"/>
</dbReference>
<dbReference type="InterPro" id="IPR002172">
    <property type="entry name" value="LDrepeatLR_classA_rpt"/>
</dbReference>
<dbReference type="PRINTS" id="PR00261">
    <property type="entry name" value="LDLRECEPTOR"/>
</dbReference>
<feature type="disulfide bond" evidence="2">
    <location>
        <begin position="1061"/>
        <end position="1076"/>
    </location>
</feature>
<dbReference type="CDD" id="cd06263">
    <property type="entry name" value="MAM"/>
    <property type="match status" value="1"/>
</dbReference>
<feature type="domain" description="MAM" evidence="6">
    <location>
        <begin position="50"/>
        <end position="205"/>
    </location>
</feature>
<feature type="compositionally biased region" description="Polar residues" evidence="3">
    <location>
        <begin position="2855"/>
        <end position="2870"/>
    </location>
</feature>
<feature type="domain" description="MAM" evidence="6">
    <location>
        <begin position="1250"/>
        <end position="1428"/>
    </location>
</feature>
<gene>
    <name evidence="7" type="ORF">HUG17_0680</name>
</gene>
<proteinExistence type="predicted"/>
<feature type="transmembrane region" description="Helical" evidence="4">
    <location>
        <begin position="2881"/>
        <end position="2903"/>
    </location>
</feature>
<dbReference type="SMART" id="SM00192">
    <property type="entry name" value="LDLa"/>
    <property type="match status" value="5"/>
</dbReference>
<reference evidence="7" key="2">
    <citation type="journal article" date="2021" name="World Allergy Organ. J.">
        <title>Chromosome-level assembly of Dermatophagoides farinae genome and transcriptome reveals two novel allergens Der f 37 and Der f 39.</title>
        <authorList>
            <person name="Chen J."/>
            <person name="Cai Z."/>
            <person name="Fan D."/>
            <person name="Hu J."/>
            <person name="Hou Y."/>
            <person name="He Y."/>
            <person name="Zhang Z."/>
            <person name="Zhao Z."/>
            <person name="Gao P."/>
            <person name="Hu W."/>
            <person name="Sun J."/>
            <person name="Li J."/>
            <person name="Ji K."/>
        </authorList>
    </citation>
    <scope>NUCLEOTIDE SEQUENCE</scope>
    <source>
        <strain evidence="7">JKM2019</strain>
    </source>
</reference>
<evidence type="ECO:0000256" key="1">
    <source>
        <dbReference type="ARBA" id="ARBA00023157"/>
    </source>
</evidence>
<evidence type="ECO:0000313" key="7">
    <source>
        <dbReference type="EMBL" id="KAH7645142.1"/>
    </source>
</evidence>
<dbReference type="SMART" id="SM00137">
    <property type="entry name" value="MAM"/>
    <property type="match status" value="3"/>
</dbReference>
<comment type="caution">
    <text evidence="2">Lacks conserved residue(s) required for the propagation of feature annotation.</text>
</comment>
<feature type="domain" description="MAM" evidence="6">
    <location>
        <begin position="2401"/>
        <end position="2574"/>
    </location>
</feature>
<dbReference type="Gene3D" id="4.10.400.10">
    <property type="entry name" value="Low-density Lipoprotein Receptor"/>
    <property type="match status" value="2"/>
</dbReference>
<feature type="domain" description="MAM" evidence="6">
    <location>
        <begin position="208"/>
        <end position="372"/>
    </location>
</feature>
<feature type="domain" description="MAM" evidence="6">
    <location>
        <begin position="2187"/>
        <end position="2367"/>
    </location>
</feature>
<accession>A0A9D4SKE1</accession>
<dbReference type="Pfam" id="PF00629">
    <property type="entry name" value="MAM"/>
    <property type="match status" value="10"/>
</dbReference>
<comment type="caution">
    <text evidence="7">The sequence shown here is derived from an EMBL/GenBank/DDBJ whole genome shotgun (WGS) entry which is preliminary data.</text>
</comment>
<dbReference type="PROSITE" id="PS01209">
    <property type="entry name" value="LDLRA_1"/>
    <property type="match status" value="2"/>
</dbReference>
<organism evidence="7">
    <name type="scientific">Dermatophagoides farinae</name>
    <name type="common">American house dust mite</name>
    <dbReference type="NCBI Taxonomy" id="6954"/>
    <lineage>
        <taxon>Eukaryota</taxon>
        <taxon>Metazoa</taxon>
        <taxon>Ecdysozoa</taxon>
        <taxon>Arthropoda</taxon>
        <taxon>Chelicerata</taxon>
        <taxon>Arachnida</taxon>
        <taxon>Acari</taxon>
        <taxon>Acariformes</taxon>
        <taxon>Sarcoptiformes</taxon>
        <taxon>Astigmata</taxon>
        <taxon>Psoroptidia</taxon>
        <taxon>Analgoidea</taxon>
        <taxon>Pyroglyphidae</taxon>
        <taxon>Dermatophagoidinae</taxon>
        <taxon>Dermatophagoides</taxon>
    </lineage>
</organism>
<protein>
    <recommendedName>
        <fullName evidence="6">MAM domain-containing protein</fullName>
    </recommendedName>
</protein>
<evidence type="ECO:0000256" key="5">
    <source>
        <dbReference type="SAM" id="SignalP"/>
    </source>
</evidence>
<feature type="region of interest" description="Disordered" evidence="3">
    <location>
        <begin position="2853"/>
        <end position="2872"/>
    </location>
</feature>
<feature type="disulfide bond" evidence="2">
    <location>
        <begin position="2384"/>
        <end position="2399"/>
    </location>
</feature>
<keyword evidence="5" id="KW-0732">Signal</keyword>
<keyword evidence="4" id="KW-1133">Transmembrane helix</keyword>
<dbReference type="InterPro" id="IPR023415">
    <property type="entry name" value="LDLR_class-A_CS"/>
</dbReference>